<dbReference type="InterPro" id="IPR046502">
    <property type="entry name" value="DUF6680"/>
</dbReference>
<name>A0A386HSW2_9BACT</name>
<feature type="domain" description="DUF6680" evidence="2">
    <location>
        <begin position="33"/>
        <end position="203"/>
    </location>
</feature>
<evidence type="ECO:0000256" key="1">
    <source>
        <dbReference type="SAM" id="Phobius"/>
    </source>
</evidence>
<feature type="transmembrane region" description="Helical" evidence="1">
    <location>
        <begin position="37"/>
        <end position="57"/>
    </location>
</feature>
<keyword evidence="1" id="KW-0812">Transmembrane</keyword>
<reference evidence="3 4" key="1">
    <citation type="submission" date="2018-09" db="EMBL/GenBank/DDBJ databases">
        <title>Arachidicoccus sp. nov., a bacterium isolated from soil.</title>
        <authorList>
            <person name="Weon H.-Y."/>
            <person name="Kwon S.-W."/>
            <person name="Lee S.A."/>
        </authorList>
    </citation>
    <scope>NUCLEOTIDE SEQUENCE [LARGE SCALE GENOMIC DNA]</scope>
    <source>
        <strain evidence="3 4">KIS59-12</strain>
    </source>
</reference>
<keyword evidence="4" id="KW-1185">Reference proteome</keyword>
<organism evidence="3 4">
    <name type="scientific">Arachidicoccus soli</name>
    <dbReference type="NCBI Taxonomy" id="2341117"/>
    <lineage>
        <taxon>Bacteria</taxon>
        <taxon>Pseudomonadati</taxon>
        <taxon>Bacteroidota</taxon>
        <taxon>Chitinophagia</taxon>
        <taxon>Chitinophagales</taxon>
        <taxon>Chitinophagaceae</taxon>
        <taxon>Arachidicoccus</taxon>
    </lineage>
</organism>
<dbReference type="KEGG" id="ark:D6B99_16240"/>
<protein>
    <recommendedName>
        <fullName evidence="2">DUF6680 domain-containing protein</fullName>
    </recommendedName>
</protein>
<dbReference type="EMBL" id="CP032489">
    <property type="protein sequence ID" value="AYD49027.1"/>
    <property type="molecule type" value="Genomic_DNA"/>
</dbReference>
<evidence type="ECO:0000313" key="3">
    <source>
        <dbReference type="EMBL" id="AYD49027.1"/>
    </source>
</evidence>
<dbReference type="RefSeq" id="WP_119990339.1">
    <property type="nucleotide sequence ID" value="NZ_CP032489.1"/>
</dbReference>
<dbReference type="Pfam" id="PF20385">
    <property type="entry name" value="DUF6680"/>
    <property type="match status" value="1"/>
</dbReference>
<keyword evidence="1" id="KW-1133">Transmembrane helix</keyword>
<keyword evidence="1" id="KW-0472">Membrane</keyword>
<gene>
    <name evidence="3" type="ORF">D6B99_16240</name>
</gene>
<accession>A0A386HSW2</accession>
<evidence type="ECO:0000259" key="2">
    <source>
        <dbReference type="Pfam" id="PF20385"/>
    </source>
</evidence>
<dbReference type="Proteomes" id="UP000266118">
    <property type="component" value="Chromosome"/>
</dbReference>
<dbReference type="OrthoDB" id="1493705at2"/>
<evidence type="ECO:0000313" key="4">
    <source>
        <dbReference type="Proteomes" id="UP000266118"/>
    </source>
</evidence>
<proteinExistence type="predicted"/>
<sequence>MKRTITFLIFITAATLVFGQAESPNVPSKPILSLNEILTLLAIILGPIVAVQLQKYLDRNREIQNRKLNIFKMLMASRGATLSASHVEALNRIDLEFSGDKKYKNVIDAWKEYFDNLCIKVETNDSLTIWSVRNEELLANLLFEMGKSLGYNFDKVLIKRNVYSPVGHERIERESQLIRKKLLDVLNQETAISMTIISDEQALAKQTELQTAMLKYYNSKNDEG</sequence>
<dbReference type="AlphaFoldDB" id="A0A386HSW2"/>